<accession>A0ABQ8W768</accession>
<gene>
    <name evidence="3" type="ORF">N7505_009170</name>
</gene>
<dbReference type="InterPro" id="IPR029058">
    <property type="entry name" value="AB_hydrolase_fold"/>
</dbReference>
<proteinExistence type="predicted"/>
<feature type="region of interest" description="Disordered" evidence="1">
    <location>
        <begin position="406"/>
        <end position="429"/>
    </location>
</feature>
<dbReference type="Proteomes" id="UP001220256">
    <property type="component" value="Unassembled WGS sequence"/>
</dbReference>
<feature type="domain" description="AB hydrolase-1" evidence="2">
    <location>
        <begin position="61"/>
        <end position="244"/>
    </location>
</feature>
<protein>
    <recommendedName>
        <fullName evidence="2">AB hydrolase-1 domain-containing protein</fullName>
    </recommendedName>
</protein>
<dbReference type="Pfam" id="PF12697">
    <property type="entry name" value="Abhydrolase_6"/>
    <property type="match status" value="1"/>
</dbReference>
<evidence type="ECO:0000256" key="1">
    <source>
        <dbReference type="SAM" id="MobiDB-lite"/>
    </source>
</evidence>
<evidence type="ECO:0000259" key="2">
    <source>
        <dbReference type="Pfam" id="PF12697"/>
    </source>
</evidence>
<dbReference type="EMBL" id="JAPVEB010000008">
    <property type="protein sequence ID" value="KAJ5259789.1"/>
    <property type="molecule type" value="Genomic_DNA"/>
</dbReference>
<dbReference type="SUPFAM" id="SSF53474">
    <property type="entry name" value="alpha/beta-Hydrolases"/>
    <property type="match status" value="1"/>
</dbReference>
<dbReference type="Gene3D" id="3.40.50.1820">
    <property type="entry name" value="alpha/beta hydrolase"/>
    <property type="match status" value="1"/>
</dbReference>
<comment type="caution">
    <text evidence="3">The sequence shown here is derived from an EMBL/GenBank/DDBJ whole genome shotgun (WGS) entry which is preliminary data.</text>
</comment>
<evidence type="ECO:0000313" key="4">
    <source>
        <dbReference type="Proteomes" id="UP001220256"/>
    </source>
</evidence>
<keyword evidence="4" id="KW-1185">Reference proteome</keyword>
<dbReference type="InterPro" id="IPR000073">
    <property type="entry name" value="AB_hydrolase_1"/>
</dbReference>
<reference evidence="3 4" key="1">
    <citation type="journal article" date="2023" name="IMA Fungus">
        <title>Comparative genomic study of the Penicillium genus elucidates a diverse pangenome and 15 lateral gene transfer events.</title>
        <authorList>
            <person name="Petersen C."/>
            <person name="Sorensen T."/>
            <person name="Nielsen M.R."/>
            <person name="Sondergaard T.E."/>
            <person name="Sorensen J.L."/>
            <person name="Fitzpatrick D.A."/>
            <person name="Frisvad J.C."/>
            <person name="Nielsen K.L."/>
        </authorList>
    </citation>
    <scope>NUCLEOTIDE SEQUENCE [LARGE SCALE GENOMIC DNA]</scope>
    <source>
        <strain evidence="3 4">IBT 3361</strain>
    </source>
</reference>
<sequence>MPSSTPGPFHIVEHKVPCQHIREYPGATLRTQEDVLHLSVKQYIPWDNLNPQPGDVTIVGAHGNAFPKELYEPLWEEIICHAKTYGFRIRAIWIADVAHQGQSAVLNENLLGNDPSWYDHSRDLLNLVNIKRADMPPPMVGIGHSMGGSQLVHLSLIHPCLFHALVLLDPVIQRSNTRIQADDIFTHDRLIFPSTQSATHRRDSWPSREAAVETFSRSPIYKTWDRRVLQNWVKYGLRDIPSPHLSGDKLHGTKNPPVSLATSRYQEATSFARPYYDNSTVAENNLANRTFSHPDLDPALVTSFPFYLPGPSQLFEQLTHVRPSILYVFPEKSPMCLPALCKDKLGHTGTGIGGSGGLSAGRVRSTYMEGFGHLVAQEAPTECAKRAARWIGPEIKRWQDENGLAATGWPQKKSSKERAFYPSGIKSRF</sequence>
<organism evidence="3 4">
    <name type="scientific">Penicillium chrysogenum</name>
    <name type="common">Penicillium notatum</name>
    <dbReference type="NCBI Taxonomy" id="5076"/>
    <lineage>
        <taxon>Eukaryota</taxon>
        <taxon>Fungi</taxon>
        <taxon>Dikarya</taxon>
        <taxon>Ascomycota</taxon>
        <taxon>Pezizomycotina</taxon>
        <taxon>Eurotiomycetes</taxon>
        <taxon>Eurotiomycetidae</taxon>
        <taxon>Eurotiales</taxon>
        <taxon>Aspergillaceae</taxon>
        <taxon>Penicillium</taxon>
        <taxon>Penicillium chrysogenum species complex</taxon>
    </lineage>
</organism>
<name>A0ABQ8W768_PENCH</name>
<evidence type="ECO:0000313" key="3">
    <source>
        <dbReference type="EMBL" id="KAJ5259789.1"/>
    </source>
</evidence>